<dbReference type="Proteomes" id="UP000013638">
    <property type="component" value="Unassembled WGS sequence"/>
</dbReference>
<dbReference type="AlphaFoldDB" id="R3KSH2"/>
<feature type="transmembrane region" description="Helical" evidence="1">
    <location>
        <begin position="33"/>
        <end position="51"/>
    </location>
</feature>
<evidence type="ECO:0000313" key="2">
    <source>
        <dbReference type="EMBL" id="EOK16341.1"/>
    </source>
</evidence>
<keyword evidence="1" id="KW-1133">Transmembrane helix</keyword>
<gene>
    <name evidence="2" type="ORF">WOU_00243</name>
</gene>
<keyword evidence="1" id="KW-0812">Transmembrane</keyword>
<accession>R3KSH2</accession>
<proteinExistence type="predicted"/>
<sequence>MRKGKMKMNKKGLAALSANPLYRARRVQAICYASVLLNITLLACLASVMLCR</sequence>
<comment type="caution">
    <text evidence="2">The sequence shown here is derived from an EMBL/GenBank/DDBJ whole genome shotgun (WGS) entry which is preliminary data.</text>
</comment>
<organism evidence="2 3">
    <name type="scientific">Enterococcus faecalis ATCC 6055</name>
    <dbReference type="NCBI Taxonomy" id="1169311"/>
    <lineage>
        <taxon>Bacteria</taxon>
        <taxon>Bacillati</taxon>
        <taxon>Bacillota</taxon>
        <taxon>Bacilli</taxon>
        <taxon>Lactobacillales</taxon>
        <taxon>Enterococcaceae</taxon>
        <taxon>Enterococcus</taxon>
    </lineage>
</organism>
<evidence type="ECO:0000256" key="1">
    <source>
        <dbReference type="SAM" id="Phobius"/>
    </source>
</evidence>
<reference evidence="2 3" key="1">
    <citation type="submission" date="2013-02" db="EMBL/GenBank/DDBJ databases">
        <title>The Genome Sequence of Enterococcus faecalis ATCC_6055.</title>
        <authorList>
            <consortium name="The Broad Institute Genome Sequencing Platform"/>
            <consortium name="The Broad Institute Genome Sequencing Center for Infectious Disease"/>
            <person name="Earl A.M."/>
            <person name="Gilmore M.S."/>
            <person name="Lebreton F."/>
            <person name="Walker B."/>
            <person name="Young S.K."/>
            <person name="Zeng Q."/>
            <person name="Gargeya S."/>
            <person name="Fitzgerald M."/>
            <person name="Haas B."/>
            <person name="Abouelleil A."/>
            <person name="Alvarado L."/>
            <person name="Arachchi H.M."/>
            <person name="Berlin A.M."/>
            <person name="Chapman S.B."/>
            <person name="Dewar J."/>
            <person name="Goldberg J."/>
            <person name="Griggs A."/>
            <person name="Gujja S."/>
            <person name="Hansen M."/>
            <person name="Howarth C."/>
            <person name="Imamovic A."/>
            <person name="Larimer J."/>
            <person name="McCowan C."/>
            <person name="Murphy C."/>
            <person name="Neiman D."/>
            <person name="Pearson M."/>
            <person name="Priest M."/>
            <person name="Roberts A."/>
            <person name="Saif S."/>
            <person name="Shea T."/>
            <person name="Sisk P."/>
            <person name="Sykes S."/>
            <person name="Wortman J."/>
            <person name="Nusbaum C."/>
            <person name="Birren B."/>
        </authorList>
    </citation>
    <scope>NUCLEOTIDE SEQUENCE [LARGE SCALE GENOMIC DNA]</scope>
    <source>
        <strain evidence="2 3">ATCC 6055</strain>
    </source>
</reference>
<dbReference type="HOGENOM" id="CLU_214307_0_0_9"/>
<dbReference type="EMBL" id="ASDZ01000003">
    <property type="protein sequence ID" value="EOK16341.1"/>
    <property type="molecule type" value="Genomic_DNA"/>
</dbReference>
<keyword evidence="1" id="KW-0472">Membrane</keyword>
<name>R3KSH2_ENTFL</name>
<evidence type="ECO:0000313" key="3">
    <source>
        <dbReference type="Proteomes" id="UP000013638"/>
    </source>
</evidence>
<protein>
    <submittedName>
        <fullName evidence="2">Uncharacterized protein</fullName>
    </submittedName>
</protein>